<keyword evidence="1" id="KW-0732">Signal</keyword>
<keyword evidence="3" id="KW-1185">Reference proteome</keyword>
<gene>
    <name evidence="2" type="ORF">ACFO6S_04590</name>
</gene>
<accession>A0ABV9FQ25</accession>
<dbReference type="EMBL" id="JBHSFO010000002">
    <property type="protein sequence ID" value="MFC4602960.1"/>
    <property type="molecule type" value="Genomic_DNA"/>
</dbReference>
<proteinExistence type="predicted"/>
<comment type="caution">
    <text evidence="2">The sequence shown here is derived from an EMBL/GenBank/DDBJ whole genome shotgun (WGS) entry which is preliminary data.</text>
</comment>
<dbReference type="RefSeq" id="WP_378414563.1">
    <property type="nucleotide sequence ID" value="NZ_JBHSFO010000002.1"/>
</dbReference>
<dbReference type="Proteomes" id="UP001595914">
    <property type="component" value="Unassembled WGS sequence"/>
</dbReference>
<name>A0ABV9FQ25_9NOCA</name>
<evidence type="ECO:0000313" key="3">
    <source>
        <dbReference type="Proteomes" id="UP001595914"/>
    </source>
</evidence>
<sequence>MCPVPAALTRPALSRRGAFRMFGAAALGLTALGASAGCAGSDSDDAAREPDPLLVPLAAARRDATDAAAAVALAPDRAGALAVVAQERTAHADALSAEIDRAAGATTTATAAPSTSAASPAAPPTVDVVRAGLADSQRGAADLARRLDGYRAGLLGSISAAVAAQQAVLLP</sequence>
<reference evidence="3" key="1">
    <citation type="journal article" date="2019" name="Int. J. Syst. Evol. Microbiol.">
        <title>The Global Catalogue of Microorganisms (GCM) 10K type strain sequencing project: providing services to taxonomists for standard genome sequencing and annotation.</title>
        <authorList>
            <consortium name="The Broad Institute Genomics Platform"/>
            <consortium name="The Broad Institute Genome Sequencing Center for Infectious Disease"/>
            <person name="Wu L."/>
            <person name="Ma J."/>
        </authorList>
    </citation>
    <scope>NUCLEOTIDE SEQUENCE [LARGE SCALE GENOMIC DNA]</scope>
    <source>
        <strain evidence="3">CCUG 54520</strain>
    </source>
</reference>
<feature type="signal peptide" evidence="1">
    <location>
        <begin position="1"/>
        <end position="36"/>
    </location>
</feature>
<protein>
    <submittedName>
        <fullName evidence="2">Uncharacterized protein</fullName>
    </submittedName>
</protein>
<evidence type="ECO:0000256" key="1">
    <source>
        <dbReference type="SAM" id="SignalP"/>
    </source>
</evidence>
<evidence type="ECO:0000313" key="2">
    <source>
        <dbReference type="EMBL" id="MFC4602960.1"/>
    </source>
</evidence>
<organism evidence="2 3">
    <name type="scientific">Rhodococcus kronopolitis</name>
    <dbReference type="NCBI Taxonomy" id="1460226"/>
    <lineage>
        <taxon>Bacteria</taxon>
        <taxon>Bacillati</taxon>
        <taxon>Actinomycetota</taxon>
        <taxon>Actinomycetes</taxon>
        <taxon>Mycobacteriales</taxon>
        <taxon>Nocardiaceae</taxon>
        <taxon>Rhodococcus</taxon>
    </lineage>
</organism>
<feature type="chain" id="PRO_5045534881" evidence="1">
    <location>
        <begin position="37"/>
        <end position="171"/>
    </location>
</feature>